<name>A0A0G1RVZ1_9BACT</name>
<dbReference type="AlphaFoldDB" id="A0A0G1RVZ1"/>
<protein>
    <submittedName>
        <fullName evidence="2">CoA-binding protein</fullName>
    </submittedName>
</protein>
<dbReference type="PANTHER" id="PTHR33303:SF2">
    <property type="entry name" value="COA-BINDING DOMAIN-CONTAINING PROTEIN"/>
    <property type="match status" value="1"/>
</dbReference>
<evidence type="ECO:0000313" key="2">
    <source>
        <dbReference type="EMBL" id="KKU61281.1"/>
    </source>
</evidence>
<dbReference type="Pfam" id="PF13380">
    <property type="entry name" value="CoA_binding_2"/>
    <property type="match status" value="1"/>
</dbReference>
<dbReference type="SUPFAM" id="SSF51735">
    <property type="entry name" value="NAD(P)-binding Rossmann-fold domains"/>
    <property type="match status" value="1"/>
</dbReference>
<dbReference type="EMBL" id="LCNT01000004">
    <property type="protein sequence ID" value="KKU61281.1"/>
    <property type="molecule type" value="Genomic_DNA"/>
</dbReference>
<sequence length="134" mass="15298">MDEGQDLRRLYQSIKTIAVVGLSDNEARPSFEVASYLKNQGYKIIPVNPMIESWMGEKSYSSLEDIAERVDVVDIFRKPEFVGEIMDQAIKIDAKVVWMQEGIVNEKAAQKGRDAGLTVVMDRCLMKEHKKLFK</sequence>
<proteinExistence type="predicted"/>
<reference evidence="2 3" key="1">
    <citation type="journal article" date="2015" name="Nature">
        <title>rRNA introns, odd ribosomes, and small enigmatic genomes across a large radiation of phyla.</title>
        <authorList>
            <person name="Brown C.T."/>
            <person name="Hug L.A."/>
            <person name="Thomas B.C."/>
            <person name="Sharon I."/>
            <person name="Castelle C.J."/>
            <person name="Singh A."/>
            <person name="Wilkins M.J."/>
            <person name="Williams K.H."/>
            <person name="Banfield J.F."/>
        </authorList>
    </citation>
    <scope>NUCLEOTIDE SEQUENCE [LARGE SCALE GENOMIC DNA]</scope>
</reference>
<dbReference type="PANTHER" id="PTHR33303">
    <property type="entry name" value="CYTOPLASMIC PROTEIN-RELATED"/>
    <property type="match status" value="1"/>
</dbReference>
<dbReference type="Proteomes" id="UP000033860">
    <property type="component" value="Unassembled WGS sequence"/>
</dbReference>
<evidence type="ECO:0000313" key="3">
    <source>
        <dbReference type="Proteomes" id="UP000033860"/>
    </source>
</evidence>
<evidence type="ECO:0000259" key="1">
    <source>
        <dbReference type="SMART" id="SM00881"/>
    </source>
</evidence>
<accession>A0A0G1RVZ1</accession>
<organism evidence="2 3">
    <name type="scientific">Candidatus Beckwithbacteria bacterium GW2011_GWB1_47_15</name>
    <dbReference type="NCBI Taxonomy" id="1618371"/>
    <lineage>
        <taxon>Bacteria</taxon>
        <taxon>Candidatus Beckwithiibacteriota</taxon>
    </lineage>
</organism>
<dbReference type="InterPro" id="IPR003781">
    <property type="entry name" value="CoA-bd"/>
</dbReference>
<gene>
    <name evidence="2" type="ORF">UX85_C0004G0203</name>
</gene>
<dbReference type="InterPro" id="IPR036291">
    <property type="entry name" value="NAD(P)-bd_dom_sf"/>
</dbReference>
<comment type="caution">
    <text evidence="2">The sequence shown here is derived from an EMBL/GenBank/DDBJ whole genome shotgun (WGS) entry which is preliminary data.</text>
</comment>
<feature type="domain" description="CoA-binding" evidence="1">
    <location>
        <begin position="10"/>
        <end position="103"/>
    </location>
</feature>
<dbReference type="Gene3D" id="3.40.50.720">
    <property type="entry name" value="NAD(P)-binding Rossmann-like Domain"/>
    <property type="match status" value="1"/>
</dbReference>
<dbReference type="SMART" id="SM00881">
    <property type="entry name" value="CoA_binding"/>
    <property type="match status" value="1"/>
</dbReference>